<dbReference type="InterPro" id="IPR017911">
    <property type="entry name" value="MacB-like_ATP-bd"/>
</dbReference>
<dbReference type="PROSITE" id="PS00211">
    <property type="entry name" value="ABC_TRANSPORTER_1"/>
    <property type="match status" value="1"/>
</dbReference>
<organism evidence="5 6">
    <name type="scientific">Metallumcola ferriviriculae</name>
    <dbReference type="NCBI Taxonomy" id="3039180"/>
    <lineage>
        <taxon>Bacteria</taxon>
        <taxon>Bacillati</taxon>
        <taxon>Bacillota</taxon>
        <taxon>Clostridia</taxon>
        <taxon>Neomoorellales</taxon>
        <taxon>Desulfitibacteraceae</taxon>
        <taxon>Metallumcola</taxon>
    </lineage>
</organism>
<dbReference type="Proteomes" id="UP001329915">
    <property type="component" value="Chromosome"/>
</dbReference>
<evidence type="ECO:0000259" key="4">
    <source>
        <dbReference type="PROSITE" id="PS50893"/>
    </source>
</evidence>
<dbReference type="CDD" id="cd03255">
    <property type="entry name" value="ABC_MJ0796_LolCDE_FtsE"/>
    <property type="match status" value="1"/>
</dbReference>
<accession>A0AAU0ULK0</accession>
<evidence type="ECO:0000256" key="3">
    <source>
        <dbReference type="ARBA" id="ARBA00022840"/>
    </source>
</evidence>
<dbReference type="RefSeq" id="WP_366924876.1">
    <property type="nucleotide sequence ID" value="NZ_CP121694.1"/>
</dbReference>
<dbReference type="PANTHER" id="PTHR24220:SF86">
    <property type="entry name" value="ABC TRANSPORTER ABCH.1"/>
    <property type="match status" value="1"/>
</dbReference>
<dbReference type="GO" id="GO:0016887">
    <property type="term" value="F:ATP hydrolysis activity"/>
    <property type="evidence" value="ECO:0007669"/>
    <property type="project" value="InterPro"/>
</dbReference>
<dbReference type="SMART" id="SM00382">
    <property type="entry name" value="AAA"/>
    <property type="match status" value="1"/>
</dbReference>
<dbReference type="Gene3D" id="3.40.50.300">
    <property type="entry name" value="P-loop containing nucleotide triphosphate hydrolases"/>
    <property type="match status" value="1"/>
</dbReference>
<proteinExistence type="predicted"/>
<protein>
    <submittedName>
        <fullName evidence="5">ABC transporter ATP-binding protein</fullName>
    </submittedName>
</protein>
<keyword evidence="3 5" id="KW-0067">ATP-binding</keyword>
<gene>
    <name evidence="5" type="ORF">MFMK1_000874</name>
</gene>
<dbReference type="EMBL" id="CP121694">
    <property type="protein sequence ID" value="WRO21080.1"/>
    <property type="molecule type" value="Genomic_DNA"/>
</dbReference>
<name>A0AAU0ULK0_9FIRM</name>
<evidence type="ECO:0000256" key="2">
    <source>
        <dbReference type="ARBA" id="ARBA00022741"/>
    </source>
</evidence>
<dbReference type="GO" id="GO:0005886">
    <property type="term" value="C:plasma membrane"/>
    <property type="evidence" value="ECO:0007669"/>
    <property type="project" value="TreeGrafter"/>
</dbReference>
<keyword evidence="1" id="KW-0813">Transport</keyword>
<dbReference type="PANTHER" id="PTHR24220">
    <property type="entry name" value="IMPORT ATP-BINDING PROTEIN"/>
    <property type="match status" value="1"/>
</dbReference>
<evidence type="ECO:0000313" key="6">
    <source>
        <dbReference type="Proteomes" id="UP001329915"/>
    </source>
</evidence>
<reference evidence="5 6" key="1">
    <citation type="submission" date="2023-04" db="EMBL/GenBank/DDBJ databases">
        <authorList>
            <person name="Hsu D."/>
        </authorList>
    </citation>
    <scope>NUCLEOTIDE SEQUENCE [LARGE SCALE GENOMIC DNA]</scope>
    <source>
        <strain evidence="5 6">MK1</strain>
    </source>
</reference>
<dbReference type="GO" id="GO:0098796">
    <property type="term" value="C:membrane protein complex"/>
    <property type="evidence" value="ECO:0007669"/>
    <property type="project" value="UniProtKB-ARBA"/>
</dbReference>
<dbReference type="GO" id="GO:0022857">
    <property type="term" value="F:transmembrane transporter activity"/>
    <property type="evidence" value="ECO:0007669"/>
    <property type="project" value="TreeGrafter"/>
</dbReference>
<evidence type="ECO:0000256" key="1">
    <source>
        <dbReference type="ARBA" id="ARBA00022448"/>
    </source>
</evidence>
<keyword evidence="6" id="KW-1185">Reference proteome</keyword>
<dbReference type="GO" id="GO:0005524">
    <property type="term" value="F:ATP binding"/>
    <property type="evidence" value="ECO:0007669"/>
    <property type="project" value="UniProtKB-KW"/>
</dbReference>
<dbReference type="InterPro" id="IPR017871">
    <property type="entry name" value="ABC_transporter-like_CS"/>
</dbReference>
<dbReference type="InterPro" id="IPR027417">
    <property type="entry name" value="P-loop_NTPase"/>
</dbReference>
<dbReference type="InterPro" id="IPR015854">
    <property type="entry name" value="ABC_transpr_LolD-like"/>
</dbReference>
<dbReference type="SUPFAM" id="SSF52540">
    <property type="entry name" value="P-loop containing nucleoside triphosphate hydrolases"/>
    <property type="match status" value="1"/>
</dbReference>
<dbReference type="FunFam" id="3.40.50.300:FF:000032">
    <property type="entry name" value="Export ABC transporter ATP-binding protein"/>
    <property type="match status" value="1"/>
</dbReference>
<dbReference type="PROSITE" id="PS50893">
    <property type="entry name" value="ABC_TRANSPORTER_2"/>
    <property type="match status" value="1"/>
</dbReference>
<sequence>MLKLEQVARQYKSGQVLVDALKGIDLSVEQGDFVSIMGPSGSGKSTLLNIIGCLDRPSAGLYELSSQRVEKLSDSRLADIRNDFIGFVFQSFHLLPDLDAQANVELPLIYRGIGAKERHRRAAASLEAVGLGERVHHRPSQLSGGEQQRVAIARSLVGEPKLILADEPTGALDSKTGDNIMAIFQKLNKEQGLTIVQVTHEENIACFGRRIIRLLDGEVEREETVKENKAEVNVQ</sequence>
<dbReference type="KEGG" id="dbc:MFMK1_000874"/>
<dbReference type="Pfam" id="PF00005">
    <property type="entry name" value="ABC_tran"/>
    <property type="match status" value="1"/>
</dbReference>
<dbReference type="AlphaFoldDB" id="A0AAU0ULK0"/>
<dbReference type="InterPro" id="IPR003593">
    <property type="entry name" value="AAA+_ATPase"/>
</dbReference>
<keyword evidence="2" id="KW-0547">Nucleotide-binding</keyword>
<evidence type="ECO:0000313" key="5">
    <source>
        <dbReference type="EMBL" id="WRO21080.1"/>
    </source>
</evidence>
<feature type="domain" description="ABC transporter" evidence="4">
    <location>
        <begin position="2"/>
        <end position="234"/>
    </location>
</feature>
<dbReference type="InterPro" id="IPR003439">
    <property type="entry name" value="ABC_transporter-like_ATP-bd"/>
</dbReference>